<dbReference type="HOGENOM" id="CLU_044100_0_0_1"/>
<evidence type="ECO:0000256" key="3">
    <source>
        <dbReference type="ARBA" id="ARBA00022989"/>
    </source>
</evidence>
<sequence>MGPNDNAGRISRRSYVSVVLTLFALCLISATARFYVRVRIQKQVSIDDGFLLFGILCLAAAVGIMFAFMDSLYMTQAMQEGIPDLEMPPDWLQRTFDCHKFLVVSLCLTWCSIASVKFSFLFLFRRLIDRIPRLIIYWWIVMVFNVAVAGYGIAVNFLACPWFYDMRAIQCGRGSYVRLAEQFAMSHIVLDIIGDLLILYIPVRLIWQIRVKWTEKAALSLSLCLTIVIIAVTITRAAGLHQHERLDTVWEIFWQTMSAEVGLIMTSLTAFRTLFVARCNNDERRPPRNSSERSWSFRSRKLLRRFFLPSTWRSRSPGQSSSGQNEQKSPGQKEHLPSIPRGILTGVRTFIDGRGRTTMGASRMMQSTMATTDDWQYSWPMSTKVQVRHEISSTSERISDDARQPQPGREYV</sequence>
<evidence type="ECO:0000259" key="8">
    <source>
        <dbReference type="Pfam" id="PF20684"/>
    </source>
</evidence>
<feature type="transmembrane region" description="Helical" evidence="7">
    <location>
        <begin position="101"/>
        <end position="124"/>
    </location>
</feature>
<feature type="transmembrane region" description="Helical" evidence="7">
    <location>
        <begin position="48"/>
        <end position="69"/>
    </location>
</feature>
<proteinExistence type="inferred from homology"/>
<evidence type="ECO:0000256" key="7">
    <source>
        <dbReference type="SAM" id="Phobius"/>
    </source>
</evidence>
<keyword evidence="2 7" id="KW-0812">Transmembrane</keyword>
<dbReference type="GeneID" id="19235629"/>
<dbReference type="OMA" id="MVDTIWE"/>
<feature type="transmembrane region" description="Helical" evidence="7">
    <location>
        <begin position="184"/>
        <end position="207"/>
    </location>
</feature>
<keyword evidence="10" id="KW-1185">Reference proteome</keyword>
<dbReference type="GO" id="GO:0016020">
    <property type="term" value="C:membrane"/>
    <property type="evidence" value="ECO:0007669"/>
    <property type="project" value="UniProtKB-SubCell"/>
</dbReference>
<evidence type="ECO:0000256" key="4">
    <source>
        <dbReference type="ARBA" id="ARBA00023136"/>
    </source>
</evidence>
<feature type="transmembrane region" description="Helical" evidence="7">
    <location>
        <begin position="219"/>
        <end position="240"/>
    </location>
</feature>
<feature type="transmembrane region" description="Helical" evidence="7">
    <location>
        <begin position="252"/>
        <end position="275"/>
    </location>
</feature>
<keyword evidence="4 7" id="KW-0472">Membrane</keyword>
<gene>
    <name evidence="9" type="ORF">EPUS_00568</name>
</gene>
<name>U1HR45_ENDPU</name>
<feature type="compositionally biased region" description="Low complexity" evidence="6">
    <location>
        <begin position="312"/>
        <end position="324"/>
    </location>
</feature>
<dbReference type="EMBL" id="KE721204">
    <property type="protein sequence ID" value="ERF71579.1"/>
    <property type="molecule type" value="Genomic_DNA"/>
</dbReference>
<feature type="domain" description="Rhodopsin" evidence="8">
    <location>
        <begin position="32"/>
        <end position="275"/>
    </location>
</feature>
<comment type="similarity">
    <text evidence="5">Belongs to the SAT4 family.</text>
</comment>
<dbReference type="AlphaFoldDB" id="U1HR45"/>
<feature type="region of interest" description="Disordered" evidence="6">
    <location>
        <begin position="312"/>
        <end position="339"/>
    </location>
</feature>
<reference evidence="10" key="1">
    <citation type="journal article" date="2014" name="BMC Genomics">
        <title>Genome characteristics reveal the impact of lichenization on lichen-forming fungus Endocarpon pusillum Hedwig (Verrucariales, Ascomycota).</title>
        <authorList>
            <person name="Wang Y.-Y."/>
            <person name="Liu B."/>
            <person name="Zhang X.-Y."/>
            <person name="Zhou Q.-M."/>
            <person name="Zhang T."/>
            <person name="Li H."/>
            <person name="Yu Y.-F."/>
            <person name="Zhang X.-L."/>
            <person name="Hao X.-Y."/>
            <person name="Wang M."/>
            <person name="Wang L."/>
            <person name="Wei J.-C."/>
        </authorList>
    </citation>
    <scope>NUCLEOTIDE SEQUENCE [LARGE SCALE GENOMIC DNA]</scope>
    <source>
        <strain evidence="10">Z07020 / HMAS-L-300199</strain>
    </source>
</reference>
<evidence type="ECO:0000256" key="5">
    <source>
        <dbReference type="ARBA" id="ARBA00038359"/>
    </source>
</evidence>
<protein>
    <recommendedName>
        <fullName evidence="8">Rhodopsin domain-containing protein</fullName>
    </recommendedName>
</protein>
<feature type="transmembrane region" description="Helical" evidence="7">
    <location>
        <begin position="15"/>
        <end position="36"/>
    </location>
</feature>
<dbReference type="Pfam" id="PF20684">
    <property type="entry name" value="Fung_rhodopsin"/>
    <property type="match status" value="1"/>
</dbReference>
<dbReference type="PANTHER" id="PTHR33048">
    <property type="entry name" value="PTH11-LIKE INTEGRAL MEMBRANE PROTEIN (AFU_ORTHOLOGUE AFUA_5G11245)"/>
    <property type="match status" value="1"/>
</dbReference>
<keyword evidence="3 7" id="KW-1133">Transmembrane helix</keyword>
<dbReference type="InterPro" id="IPR049326">
    <property type="entry name" value="Rhodopsin_dom_fungi"/>
</dbReference>
<evidence type="ECO:0000256" key="2">
    <source>
        <dbReference type="ARBA" id="ARBA00022692"/>
    </source>
</evidence>
<comment type="subcellular location">
    <subcellularLocation>
        <location evidence="1">Membrane</location>
        <topology evidence="1">Multi-pass membrane protein</topology>
    </subcellularLocation>
</comment>
<feature type="region of interest" description="Disordered" evidence="6">
    <location>
        <begin position="390"/>
        <end position="412"/>
    </location>
</feature>
<feature type="transmembrane region" description="Helical" evidence="7">
    <location>
        <begin position="136"/>
        <end position="164"/>
    </location>
</feature>
<evidence type="ECO:0000313" key="10">
    <source>
        <dbReference type="Proteomes" id="UP000019373"/>
    </source>
</evidence>
<dbReference type="eggNOG" id="ENOG502SSB8">
    <property type="taxonomic scope" value="Eukaryota"/>
</dbReference>
<dbReference type="Proteomes" id="UP000019373">
    <property type="component" value="Unassembled WGS sequence"/>
</dbReference>
<evidence type="ECO:0000256" key="1">
    <source>
        <dbReference type="ARBA" id="ARBA00004141"/>
    </source>
</evidence>
<feature type="compositionally biased region" description="Basic and acidic residues" evidence="6">
    <location>
        <begin position="390"/>
        <end position="403"/>
    </location>
</feature>
<evidence type="ECO:0000313" key="9">
    <source>
        <dbReference type="EMBL" id="ERF71579.1"/>
    </source>
</evidence>
<accession>U1HR45</accession>
<dbReference type="OrthoDB" id="444631at2759"/>
<organism evidence="9 10">
    <name type="scientific">Endocarpon pusillum (strain Z07020 / HMAS-L-300199)</name>
    <name type="common">Lichen-forming fungus</name>
    <dbReference type="NCBI Taxonomy" id="1263415"/>
    <lineage>
        <taxon>Eukaryota</taxon>
        <taxon>Fungi</taxon>
        <taxon>Dikarya</taxon>
        <taxon>Ascomycota</taxon>
        <taxon>Pezizomycotina</taxon>
        <taxon>Eurotiomycetes</taxon>
        <taxon>Chaetothyriomycetidae</taxon>
        <taxon>Verrucariales</taxon>
        <taxon>Verrucariaceae</taxon>
        <taxon>Endocarpon</taxon>
    </lineage>
</organism>
<dbReference type="PANTHER" id="PTHR33048:SF47">
    <property type="entry name" value="INTEGRAL MEMBRANE PROTEIN-RELATED"/>
    <property type="match status" value="1"/>
</dbReference>
<evidence type="ECO:0000256" key="6">
    <source>
        <dbReference type="SAM" id="MobiDB-lite"/>
    </source>
</evidence>
<dbReference type="RefSeq" id="XP_007802788.1">
    <property type="nucleotide sequence ID" value="XM_007804597.1"/>
</dbReference>
<dbReference type="InterPro" id="IPR052337">
    <property type="entry name" value="SAT4-like"/>
</dbReference>